<sequence>MVIFLLSLVQINPRSLLNLEYSAPRGLCNSVQHFMNRQCCQYDKIIQS</sequence>
<reference evidence="1" key="1">
    <citation type="submission" date="2014-11" db="EMBL/GenBank/DDBJ databases">
        <authorList>
            <person name="Amaro Gonzalez C."/>
        </authorList>
    </citation>
    <scope>NUCLEOTIDE SEQUENCE</scope>
</reference>
<accession>A0A0E9Q480</accession>
<reference evidence="1" key="2">
    <citation type="journal article" date="2015" name="Fish Shellfish Immunol.">
        <title>Early steps in the European eel (Anguilla anguilla)-Vibrio vulnificus interaction in the gills: Role of the RtxA13 toxin.</title>
        <authorList>
            <person name="Callol A."/>
            <person name="Pajuelo D."/>
            <person name="Ebbesson L."/>
            <person name="Teles M."/>
            <person name="MacKenzie S."/>
            <person name="Amaro C."/>
        </authorList>
    </citation>
    <scope>NUCLEOTIDE SEQUENCE</scope>
</reference>
<protein>
    <submittedName>
        <fullName evidence="1">Uncharacterized protein</fullName>
    </submittedName>
</protein>
<dbReference type="AlphaFoldDB" id="A0A0E9Q480"/>
<proteinExistence type="predicted"/>
<dbReference type="EMBL" id="GBXM01097679">
    <property type="protein sequence ID" value="JAH10898.1"/>
    <property type="molecule type" value="Transcribed_RNA"/>
</dbReference>
<evidence type="ECO:0000313" key="1">
    <source>
        <dbReference type="EMBL" id="JAH10898.1"/>
    </source>
</evidence>
<name>A0A0E9Q480_ANGAN</name>
<organism evidence="1">
    <name type="scientific">Anguilla anguilla</name>
    <name type="common">European freshwater eel</name>
    <name type="synonym">Muraena anguilla</name>
    <dbReference type="NCBI Taxonomy" id="7936"/>
    <lineage>
        <taxon>Eukaryota</taxon>
        <taxon>Metazoa</taxon>
        <taxon>Chordata</taxon>
        <taxon>Craniata</taxon>
        <taxon>Vertebrata</taxon>
        <taxon>Euteleostomi</taxon>
        <taxon>Actinopterygii</taxon>
        <taxon>Neopterygii</taxon>
        <taxon>Teleostei</taxon>
        <taxon>Anguilliformes</taxon>
        <taxon>Anguillidae</taxon>
        <taxon>Anguilla</taxon>
    </lineage>
</organism>